<dbReference type="Proteomes" id="UP000256686">
    <property type="component" value="Unassembled WGS sequence"/>
</dbReference>
<proteinExistence type="predicted"/>
<name>A0A3D9C325_9FLAO</name>
<accession>A0A3D9C325</accession>
<keyword evidence="2" id="KW-1185">Reference proteome</keyword>
<dbReference type="AlphaFoldDB" id="A0A3D9C325"/>
<organism evidence="1 2">
    <name type="scientific">Chryseobacterium pennae</name>
    <dbReference type="NCBI Taxonomy" id="2258962"/>
    <lineage>
        <taxon>Bacteria</taxon>
        <taxon>Pseudomonadati</taxon>
        <taxon>Bacteroidota</taxon>
        <taxon>Flavobacteriia</taxon>
        <taxon>Flavobacteriales</taxon>
        <taxon>Weeksellaceae</taxon>
        <taxon>Chryseobacterium group</taxon>
        <taxon>Chryseobacterium</taxon>
    </lineage>
</organism>
<protein>
    <submittedName>
        <fullName evidence="1">Uncharacterized protein</fullName>
    </submittedName>
</protein>
<gene>
    <name evidence="1" type="ORF">DRF65_23835</name>
</gene>
<comment type="caution">
    <text evidence="1">The sequence shown here is derived from an EMBL/GenBank/DDBJ whole genome shotgun (WGS) entry which is preliminary data.</text>
</comment>
<evidence type="ECO:0000313" key="1">
    <source>
        <dbReference type="EMBL" id="REC59942.1"/>
    </source>
</evidence>
<reference evidence="2" key="1">
    <citation type="submission" date="2018-06" db="EMBL/GenBank/DDBJ databases">
        <authorList>
            <person name="Lum Nde A."/>
            <person name="Hugo C."/>
        </authorList>
    </citation>
    <scope>NUCLEOTIDE SEQUENCE [LARGE SCALE GENOMIC DNA]</scope>
    <source>
        <strain evidence="2">1_F178</strain>
    </source>
</reference>
<dbReference type="EMBL" id="QNVT01000031">
    <property type="protein sequence ID" value="REC59942.1"/>
    <property type="molecule type" value="Genomic_DNA"/>
</dbReference>
<evidence type="ECO:0000313" key="2">
    <source>
        <dbReference type="Proteomes" id="UP000256686"/>
    </source>
</evidence>
<sequence>MFKDKKLKFKLEVRKVEAGSLFPNNIIPYSFYTAMGIKSTITSLLQPPASLPSVSLKIFSTVPIQITKKHLYLFVTLHLL</sequence>